<dbReference type="Pfam" id="PF02775">
    <property type="entry name" value="TPP_enzyme_C"/>
    <property type="match status" value="1"/>
</dbReference>
<dbReference type="InterPro" id="IPR029061">
    <property type="entry name" value="THDP-binding"/>
</dbReference>
<organism evidence="8 9">
    <name type="scientific">Streptomyces heliomycini</name>
    <dbReference type="NCBI Taxonomy" id="284032"/>
    <lineage>
        <taxon>Bacteria</taxon>
        <taxon>Bacillati</taxon>
        <taxon>Actinomycetota</taxon>
        <taxon>Actinomycetes</taxon>
        <taxon>Kitasatosporales</taxon>
        <taxon>Streptomycetaceae</taxon>
        <taxon>Streptomyces</taxon>
    </lineage>
</organism>
<feature type="region of interest" description="Disordered" evidence="4">
    <location>
        <begin position="551"/>
        <end position="576"/>
    </location>
</feature>
<dbReference type="SUPFAM" id="SSF52467">
    <property type="entry name" value="DHS-like NAD/FAD-binding domain"/>
    <property type="match status" value="1"/>
</dbReference>
<evidence type="ECO:0000259" key="7">
    <source>
        <dbReference type="Pfam" id="PF02776"/>
    </source>
</evidence>
<dbReference type="Pfam" id="PF02776">
    <property type="entry name" value="TPP_enzyme_N"/>
    <property type="match status" value="1"/>
</dbReference>
<sequence>MTSVSEFVAARLRGRGVDRVFGTPGPDVDPLVAVLDGGRRAPEFIQVRHEEPAALMACAHAKLTGRLGCCLAPSGPGALRLLGGLYDAALDRQPVVAVVGEEPLPPGAGDRRRTVSAAHLFAQVSEYSERVSDPALTGDALDRALRAALDGRGVATLIISRPVLEAEAPSEARGEQAASSPLRVRPPVRPLDEQVRRAADTLNDGRRAAVIVGPDAAGAADRITQLAERIGAGVAKTPSGRDVLPDDLPFAAGVAASFGSAPAASLVRDCDTLLLVGAHDFDTCLLPNSGPRCRVVTVDADSGACPVDEDVFSAVRVTGDVALTLETLLPLLHRRADRRWRDAVEDAVEEWHAEGQEKARRFFGMAVSPRSVVAELSARLPDHAIVVTDTGSALDWWTRHLRLRDGMRAVLSRRLATPGAAVPYALAARLAFPERPVIALVGDGALQAGGMNELLTVRRHLERLADLPPVIFCVLNNEDLSRLTWRRRQGAGDPRIPTTGEVAAVSYARYTELLGLPAVRCVRPGDVALAWEEALEAKGPQVLEFMVDGDTPPDWADPGGRAHGGQGPPLRHAAGTPSWRLRITASVSRRLGSA</sequence>
<reference evidence="8 9" key="1">
    <citation type="submission" date="2024-09" db="EMBL/GenBank/DDBJ databases">
        <authorList>
            <person name="Sun Q."/>
            <person name="Mori K."/>
        </authorList>
    </citation>
    <scope>NUCLEOTIDE SEQUENCE [LARGE SCALE GENOMIC DNA]</scope>
    <source>
        <strain evidence="8 9">JCM 9767</strain>
    </source>
</reference>
<feature type="domain" description="Thiamine pyrophosphate enzyme TPP-binding" evidence="6">
    <location>
        <begin position="389"/>
        <end position="544"/>
    </location>
</feature>
<keyword evidence="2 3" id="KW-0786">Thiamine pyrophosphate</keyword>
<dbReference type="InterPro" id="IPR011766">
    <property type="entry name" value="TPP_enzyme_TPP-bd"/>
</dbReference>
<dbReference type="InterPro" id="IPR047211">
    <property type="entry name" value="POXB-like"/>
</dbReference>
<protein>
    <submittedName>
        <fullName evidence="8">Thiamine pyrophosphate-binding protein</fullName>
    </submittedName>
</protein>
<keyword evidence="9" id="KW-1185">Reference proteome</keyword>
<dbReference type="InterPro" id="IPR000399">
    <property type="entry name" value="TPP-bd_CS"/>
</dbReference>
<dbReference type="EMBL" id="JBHMDI010000146">
    <property type="protein sequence ID" value="MFB9351948.1"/>
    <property type="molecule type" value="Genomic_DNA"/>
</dbReference>
<dbReference type="PROSITE" id="PS00187">
    <property type="entry name" value="TPP_ENZYMES"/>
    <property type="match status" value="1"/>
</dbReference>
<dbReference type="PANTHER" id="PTHR42981:SF2">
    <property type="entry name" value="PYRUVATE DEHYDROGENASE [UBIQUINONE]"/>
    <property type="match status" value="1"/>
</dbReference>
<gene>
    <name evidence="8" type="ORF">ACFFUA_31810</name>
</gene>
<evidence type="ECO:0000259" key="6">
    <source>
        <dbReference type="Pfam" id="PF02775"/>
    </source>
</evidence>
<evidence type="ECO:0000313" key="9">
    <source>
        <dbReference type="Proteomes" id="UP001589753"/>
    </source>
</evidence>
<dbReference type="InterPro" id="IPR029035">
    <property type="entry name" value="DHS-like_NAD/FAD-binding_dom"/>
</dbReference>
<accession>A0ABV5LIF9</accession>
<comment type="caution">
    <text evidence="8">The sequence shown here is derived from an EMBL/GenBank/DDBJ whole genome shotgun (WGS) entry which is preliminary data.</text>
</comment>
<dbReference type="Pfam" id="PF00205">
    <property type="entry name" value="TPP_enzyme_M"/>
    <property type="match status" value="1"/>
</dbReference>
<evidence type="ECO:0000259" key="5">
    <source>
        <dbReference type="Pfam" id="PF00205"/>
    </source>
</evidence>
<evidence type="ECO:0000256" key="2">
    <source>
        <dbReference type="ARBA" id="ARBA00023052"/>
    </source>
</evidence>
<evidence type="ECO:0000256" key="1">
    <source>
        <dbReference type="ARBA" id="ARBA00007812"/>
    </source>
</evidence>
<dbReference type="Proteomes" id="UP001589753">
    <property type="component" value="Unassembled WGS sequence"/>
</dbReference>
<dbReference type="PANTHER" id="PTHR42981">
    <property type="entry name" value="PYRUVATE DEHYDROGENASE [UBIQUINONE]"/>
    <property type="match status" value="1"/>
</dbReference>
<proteinExistence type="inferred from homology"/>
<dbReference type="RefSeq" id="WP_380956954.1">
    <property type="nucleotide sequence ID" value="NZ_JBHMDI010000146.1"/>
</dbReference>
<comment type="similarity">
    <text evidence="1 3">Belongs to the TPP enzyme family.</text>
</comment>
<dbReference type="InterPro" id="IPR012001">
    <property type="entry name" value="Thiamin_PyroP_enz_TPP-bd_dom"/>
</dbReference>
<evidence type="ECO:0000313" key="8">
    <source>
        <dbReference type="EMBL" id="MFB9351948.1"/>
    </source>
</evidence>
<dbReference type="InterPro" id="IPR012000">
    <property type="entry name" value="Thiamin_PyroP_enz_cen_dom"/>
</dbReference>
<dbReference type="SUPFAM" id="SSF52518">
    <property type="entry name" value="Thiamin diphosphate-binding fold (THDP-binding)"/>
    <property type="match status" value="2"/>
</dbReference>
<feature type="domain" description="Thiamine pyrophosphate enzyme N-terminal TPP-binding" evidence="7">
    <location>
        <begin position="4"/>
        <end position="103"/>
    </location>
</feature>
<evidence type="ECO:0000256" key="3">
    <source>
        <dbReference type="RuleBase" id="RU362132"/>
    </source>
</evidence>
<name>A0ABV5LIF9_9ACTN</name>
<evidence type="ECO:0000256" key="4">
    <source>
        <dbReference type="SAM" id="MobiDB-lite"/>
    </source>
</evidence>
<dbReference type="Gene3D" id="3.40.50.970">
    <property type="match status" value="2"/>
</dbReference>
<feature type="domain" description="Thiamine pyrophosphate enzyme central" evidence="5">
    <location>
        <begin position="195"/>
        <end position="328"/>
    </location>
</feature>
<dbReference type="Gene3D" id="3.40.50.1220">
    <property type="entry name" value="TPP-binding domain"/>
    <property type="match status" value="1"/>
</dbReference>